<evidence type="ECO:0000313" key="2">
    <source>
        <dbReference type="EMBL" id="SFI50489.1"/>
    </source>
</evidence>
<accession>A0A1I3IRG9</accession>
<dbReference type="Proteomes" id="UP000199377">
    <property type="component" value="Unassembled WGS sequence"/>
</dbReference>
<dbReference type="RefSeq" id="WP_177236294.1">
    <property type="nucleotide sequence ID" value="NZ_FOQH01000007.1"/>
</dbReference>
<proteinExistence type="predicted"/>
<organism evidence="2 3">
    <name type="scientific">Albimonas pacifica</name>
    <dbReference type="NCBI Taxonomy" id="1114924"/>
    <lineage>
        <taxon>Bacteria</taxon>
        <taxon>Pseudomonadati</taxon>
        <taxon>Pseudomonadota</taxon>
        <taxon>Alphaproteobacteria</taxon>
        <taxon>Rhodobacterales</taxon>
        <taxon>Paracoccaceae</taxon>
        <taxon>Albimonas</taxon>
    </lineage>
</organism>
<keyword evidence="3" id="KW-1185">Reference proteome</keyword>
<sequence>MLRGLFARVGAVLRRAPQGPRLTVEDATVQAQARLAPPPRLRVEDAQVTAEARS</sequence>
<gene>
    <name evidence="2" type="ORF">SAMN05216258_107187</name>
</gene>
<evidence type="ECO:0000313" key="3">
    <source>
        <dbReference type="Proteomes" id="UP000199377"/>
    </source>
</evidence>
<reference evidence="2 3" key="1">
    <citation type="submission" date="2016-10" db="EMBL/GenBank/DDBJ databases">
        <authorList>
            <person name="de Groot N.N."/>
        </authorList>
    </citation>
    <scope>NUCLEOTIDE SEQUENCE [LARGE SCALE GENOMIC DNA]</scope>
    <source>
        <strain evidence="2 3">CGMCC 1.11030</strain>
    </source>
</reference>
<feature type="region of interest" description="Disordered" evidence="1">
    <location>
        <begin position="33"/>
        <end position="54"/>
    </location>
</feature>
<dbReference type="STRING" id="1114924.SAMN05216258_107187"/>
<protein>
    <submittedName>
        <fullName evidence="2">Uncharacterized protein</fullName>
    </submittedName>
</protein>
<evidence type="ECO:0000256" key="1">
    <source>
        <dbReference type="SAM" id="MobiDB-lite"/>
    </source>
</evidence>
<dbReference type="EMBL" id="FOQH01000007">
    <property type="protein sequence ID" value="SFI50489.1"/>
    <property type="molecule type" value="Genomic_DNA"/>
</dbReference>
<dbReference type="AlphaFoldDB" id="A0A1I3IRG9"/>
<name>A0A1I3IRG9_9RHOB</name>